<keyword evidence="5 6" id="KW-0949">S-adenosyl-L-methionine</keyword>
<dbReference type="NCBIfam" id="NF001785">
    <property type="entry name" value="PRK00517.2-2"/>
    <property type="match status" value="1"/>
</dbReference>
<dbReference type="GO" id="GO:0008276">
    <property type="term" value="F:protein methyltransferase activity"/>
    <property type="evidence" value="ECO:0007669"/>
    <property type="project" value="UniProtKB-UniRule"/>
</dbReference>
<dbReference type="GO" id="GO:0032259">
    <property type="term" value="P:methylation"/>
    <property type="evidence" value="ECO:0007669"/>
    <property type="project" value="UniProtKB-KW"/>
</dbReference>
<dbReference type="Pfam" id="PF06325">
    <property type="entry name" value="PrmA"/>
    <property type="match status" value="1"/>
</dbReference>
<dbReference type="SUPFAM" id="SSF53335">
    <property type="entry name" value="S-adenosyl-L-methionine-dependent methyltransferases"/>
    <property type="match status" value="1"/>
</dbReference>
<evidence type="ECO:0000313" key="7">
    <source>
        <dbReference type="EMBL" id="TAI49500.1"/>
    </source>
</evidence>
<evidence type="ECO:0000256" key="6">
    <source>
        <dbReference type="HAMAP-Rule" id="MF_00735"/>
    </source>
</evidence>
<comment type="catalytic activity">
    <reaction evidence="6">
        <text>L-lysyl-[protein] + 3 S-adenosyl-L-methionine = N(6),N(6),N(6)-trimethyl-L-lysyl-[protein] + 3 S-adenosyl-L-homocysteine + 3 H(+)</text>
        <dbReference type="Rhea" id="RHEA:54192"/>
        <dbReference type="Rhea" id="RHEA-COMP:9752"/>
        <dbReference type="Rhea" id="RHEA-COMP:13826"/>
        <dbReference type="ChEBI" id="CHEBI:15378"/>
        <dbReference type="ChEBI" id="CHEBI:29969"/>
        <dbReference type="ChEBI" id="CHEBI:57856"/>
        <dbReference type="ChEBI" id="CHEBI:59789"/>
        <dbReference type="ChEBI" id="CHEBI:61961"/>
    </reaction>
</comment>
<keyword evidence="4 6" id="KW-0808">Transferase</keyword>
<sequence length="278" mass="31475">MGSIYIEYDFKVSPLQPASEVLIAELGELGFESFVETETGVQAYIQKSDWDDTVLNNLFITKSPEFEISWVCKEIAQQNWNAEWEKSFQPIKVGSSCFVRAPFHEAEAVEFDIVIEPKMSFGTGHHETTYMMLSLILDTDIERKTVLDMGCGTGVLAILAKMKGASAVDAIDIEEWCYLNSLENVERNHCPDIKVEQGDSSLLAGRNFDIILANINRNILLKDIPVYASCMNPHGLLFLSGFYQEDLESITTECERSGFKYQRHIEKNNWVAAVYRIS</sequence>
<comment type="caution">
    <text evidence="7">The sequence shown here is derived from an EMBL/GenBank/DDBJ whole genome shotgun (WGS) entry which is preliminary data.</text>
</comment>
<accession>A0A4V6MMB8</accession>
<dbReference type="InterPro" id="IPR050078">
    <property type="entry name" value="Ribosomal_L11_MeTrfase_PrmA"/>
</dbReference>
<evidence type="ECO:0000256" key="1">
    <source>
        <dbReference type="ARBA" id="ARBA00009741"/>
    </source>
</evidence>
<keyword evidence="3 6" id="KW-0489">Methyltransferase</keyword>
<feature type="binding site" evidence="6">
    <location>
        <position position="172"/>
    </location>
    <ligand>
        <name>S-adenosyl-L-methionine</name>
        <dbReference type="ChEBI" id="CHEBI:59789"/>
    </ligand>
</feature>
<keyword evidence="7" id="KW-0689">Ribosomal protein</keyword>
<dbReference type="GO" id="GO:0005840">
    <property type="term" value="C:ribosome"/>
    <property type="evidence" value="ECO:0007669"/>
    <property type="project" value="UniProtKB-KW"/>
</dbReference>
<feature type="binding site" evidence="6">
    <location>
        <position position="129"/>
    </location>
    <ligand>
        <name>S-adenosyl-L-methionine</name>
        <dbReference type="ChEBI" id="CHEBI:59789"/>
    </ligand>
</feature>
<keyword evidence="7" id="KW-0687">Ribonucleoprotein</keyword>
<evidence type="ECO:0000256" key="4">
    <source>
        <dbReference type="ARBA" id="ARBA00022679"/>
    </source>
</evidence>
<feature type="binding site" evidence="6">
    <location>
        <position position="150"/>
    </location>
    <ligand>
        <name>S-adenosyl-L-methionine</name>
        <dbReference type="ChEBI" id="CHEBI:59789"/>
    </ligand>
</feature>
<evidence type="ECO:0000256" key="5">
    <source>
        <dbReference type="ARBA" id="ARBA00022691"/>
    </source>
</evidence>
<protein>
    <recommendedName>
        <fullName evidence="6">Ribosomal protein L11 methyltransferase</fullName>
        <shortName evidence="6">L11 Mtase</shortName>
        <ecNumber evidence="6">2.1.1.-</ecNumber>
    </recommendedName>
</protein>
<dbReference type="Proteomes" id="UP000291981">
    <property type="component" value="Unassembled WGS sequence"/>
</dbReference>
<dbReference type="RefSeq" id="WP_130611506.1">
    <property type="nucleotide sequence ID" value="NZ_SGIU01000001.1"/>
</dbReference>
<dbReference type="InterPro" id="IPR004498">
    <property type="entry name" value="Ribosomal_PrmA_MeTrfase"/>
</dbReference>
<evidence type="ECO:0000256" key="3">
    <source>
        <dbReference type="ARBA" id="ARBA00022603"/>
    </source>
</evidence>
<dbReference type="AlphaFoldDB" id="A0A4V6MMB8"/>
<keyword evidence="8" id="KW-1185">Reference proteome</keyword>
<comment type="function">
    <text evidence="6">Methylates ribosomal protein L11.</text>
</comment>
<comment type="similarity">
    <text evidence="1 6">Belongs to the methyltransferase superfamily. PrmA family.</text>
</comment>
<dbReference type="HAMAP" id="MF_00735">
    <property type="entry name" value="Methyltr_PrmA"/>
    <property type="match status" value="1"/>
</dbReference>
<keyword evidence="2 6" id="KW-0963">Cytoplasm</keyword>
<dbReference type="InterPro" id="IPR029063">
    <property type="entry name" value="SAM-dependent_MTases_sf"/>
</dbReference>
<gene>
    <name evidence="6" type="primary">prmA</name>
    <name evidence="7" type="ORF">EW142_06780</name>
</gene>
<comment type="subcellular location">
    <subcellularLocation>
        <location evidence="6">Cytoplasm</location>
    </subcellularLocation>
</comment>
<dbReference type="PANTHER" id="PTHR43648:SF1">
    <property type="entry name" value="ELECTRON TRANSFER FLAVOPROTEIN BETA SUBUNIT LYSINE METHYLTRANSFERASE"/>
    <property type="match status" value="1"/>
</dbReference>
<dbReference type="EC" id="2.1.1.-" evidence="6"/>
<evidence type="ECO:0000256" key="2">
    <source>
        <dbReference type="ARBA" id="ARBA00022490"/>
    </source>
</evidence>
<dbReference type="CDD" id="cd02440">
    <property type="entry name" value="AdoMet_MTases"/>
    <property type="match status" value="1"/>
</dbReference>
<proteinExistence type="inferred from homology"/>
<dbReference type="EMBL" id="SGIU01000001">
    <property type="protein sequence ID" value="TAI49500.1"/>
    <property type="molecule type" value="Genomic_DNA"/>
</dbReference>
<dbReference type="OrthoDB" id="9785995at2"/>
<organism evidence="7 8">
    <name type="scientific">Flagellimonas allohymeniacidonis</name>
    <dbReference type="NCBI Taxonomy" id="2517819"/>
    <lineage>
        <taxon>Bacteria</taxon>
        <taxon>Pseudomonadati</taxon>
        <taxon>Bacteroidota</taxon>
        <taxon>Flavobacteriia</taxon>
        <taxon>Flavobacteriales</taxon>
        <taxon>Flavobacteriaceae</taxon>
        <taxon>Flagellimonas</taxon>
    </lineage>
</organism>
<dbReference type="GO" id="GO:0005737">
    <property type="term" value="C:cytoplasm"/>
    <property type="evidence" value="ECO:0007669"/>
    <property type="project" value="UniProtKB-SubCell"/>
</dbReference>
<name>A0A4V6MMB8_9FLAO</name>
<dbReference type="Gene3D" id="3.40.50.150">
    <property type="entry name" value="Vaccinia Virus protein VP39"/>
    <property type="match status" value="1"/>
</dbReference>
<feature type="binding site" evidence="6">
    <location>
        <position position="214"/>
    </location>
    <ligand>
        <name>S-adenosyl-L-methionine</name>
        <dbReference type="ChEBI" id="CHEBI:59789"/>
    </ligand>
</feature>
<dbReference type="PANTHER" id="PTHR43648">
    <property type="entry name" value="ELECTRON TRANSFER FLAVOPROTEIN BETA SUBUNIT LYSINE METHYLTRANSFERASE"/>
    <property type="match status" value="1"/>
</dbReference>
<evidence type="ECO:0000313" key="8">
    <source>
        <dbReference type="Proteomes" id="UP000291981"/>
    </source>
</evidence>
<reference evidence="7 8" key="1">
    <citation type="submission" date="2019-02" db="EMBL/GenBank/DDBJ databases">
        <title>Draft genome sequence of Muricauda sp. 176CP4-71.</title>
        <authorList>
            <person name="Park J.-S."/>
        </authorList>
    </citation>
    <scope>NUCLEOTIDE SEQUENCE [LARGE SCALE GENOMIC DNA]</scope>
    <source>
        <strain evidence="7 8">176CP4-71</strain>
    </source>
</reference>